<dbReference type="GO" id="GO:0009425">
    <property type="term" value="C:bacterial-type flagellum basal body"/>
    <property type="evidence" value="ECO:0007669"/>
    <property type="project" value="UniProtKB-SubCell"/>
</dbReference>
<dbReference type="STRING" id="1860122.A9404_03835"/>
<dbReference type="OrthoDB" id="9806440at2"/>
<dbReference type="Proteomes" id="UP000078596">
    <property type="component" value="Chromosome"/>
</dbReference>
<proteinExistence type="inferred from homology"/>
<evidence type="ECO:0000256" key="9">
    <source>
        <dbReference type="RuleBase" id="RU364090"/>
    </source>
</evidence>
<keyword evidence="8 9" id="KW-0975">Bacterial flagellum</keyword>
<feature type="transmembrane region" description="Helical" evidence="9">
    <location>
        <begin position="12"/>
        <end position="39"/>
    </location>
</feature>
<evidence type="ECO:0000256" key="3">
    <source>
        <dbReference type="ARBA" id="ARBA00021718"/>
    </source>
</evidence>
<dbReference type="NCBIfam" id="TIGR01402">
    <property type="entry name" value="fliQ"/>
    <property type="match status" value="1"/>
</dbReference>
<sequence length="89" mass="9661">MTADTVLELTRQAMIVILLLAMPILLTALVVGLLVGMFQAATQINEMTLSFIPKLFAVVVAILIAGPWMLHTLVDFTTSLFHRIPGLIG</sequence>
<evidence type="ECO:0000256" key="6">
    <source>
        <dbReference type="ARBA" id="ARBA00022989"/>
    </source>
</evidence>
<evidence type="ECO:0000313" key="10">
    <source>
        <dbReference type="EMBL" id="ANJ66624.1"/>
    </source>
</evidence>
<evidence type="ECO:0000256" key="7">
    <source>
        <dbReference type="ARBA" id="ARBA00023136"/>
    </source>
</evidence>
<comment type="subcellular location">
    <subcellularLocation>
        <location evidence="1 9">Cell membrane</location>
        <topology evidence="1">Multi-pass membrane protein</topology>
    </subcellularLocation>
    <subcellularLocation>
        <location evidence="9">Bacterial flagellum basal body</location>
    </subcellularLocation>
</comment>
<reference evidence="10 11" key="1">
    <citation type="submission" date="2016-06" db="EMBL/GenBank/DDBJ databases">
        <title>Insight into the functional genes involving in sulfur oxidation in Pearl River water.</title>
        <authorList>
            <person name="Luo J."/>
            <person name="Tan X."/>
            <person name="Lin W."/>
        </authorList>
    </citation>
    <scope>NUCLEOTIDE SEQUENCE [LARGE SCALE GENOMIC DNA]</scope>
    <source>
        <strain evidence="10 11">LS2</strain>
    </source>
</reference>
<keyword evidence="6 9" id="KW-1133">Transmembrane helix</keyword>
<accession>A0A191ZFG3</accession>
<keyword evidence="11" id="KW-1185">Reference proteome</keyword>
<dbReference type="RefSeq" id="WP_066098833.1">
    <property type="nucleotide sequence ID" value="NZ_CP016027.1"/>
</dbReference>
<comment type="function">
    <text evidence="9">Role in flagellar biosynthesis.</text>
</comment>
<dbReference type="PANTHER" id="PTHR34040">
    <property type="entry name" value="FLAGELLAR BIOSYNTHETIC PROTEIN FLIQ"/>
    <property type="match status" value="1"/>
</dbReference>
<protein>
    <recommendedName>
        <fullName evidence="3 9">Flagellar biosynthetic protein FliQ</fullName>
    </recommendedName>
</protein>
<comment type="similarity">
    <text evidence="2 9">Belongs to the FliQ/MopD/SpaQ family.</text>
</comment>
<keyword evidence="4 9" id="KW-1003">Cell membrane</keyword>
<organism evidence="10 11">
    <name type="scientific">Halothiobacillus diazotrophicus</name>
    <dbReference type="NCBI Taxonomy" id="1860122"/>
    <lineage>
        <taxon>Bacteria</taxon>
        <taxon>Pseudomonadati</taxon>
        <taxon>Pseudomonadota</taxon>
        <taxon>Gammaproteobacteria</taxon>
        <taxon>Chromatiales</taxon>
        <taxon>Halothiobacillaceae</taxon>
        <taxon>Halothiobacillus</taxon>
    </lineage>
</organism>
<dbReference type="PANTHER" id="PTHR34040:SF2">
    <property type="entry name" value="FLAGELLAR BIOSYNTHETIC PROTEIN FLIQ"/>
    <property type="match status" value="1"/>
</dbReference>
<evidence type="ECO:0000313" key="11">
    <source>
        <dbReference type="Proteomes" id="UP000078596"/>
    </source>
</evidence>
<evidence type="ECO:0000256" key="2">
    <source>
        <dbReference type="ARBA" id="ARBA00006156"/>
    </source>
</evidence>
<evidence type="ECO:0000256" key="5">
    <source>
        <dbReference type="ARBA" id="ARBA00022692"/>
    </source>
</evidence>
<evidence type="ECO:0000256" key="4">
    <source>
        <dbReference type="ARBA" id="ARBA00022475"/>
    </source>
</evidence>
<evidence type="ECO:0000256" key="1">
    <source>
        <dbReference type="ARBA" id="ARBA00004651"/>
    </source>
</evidence>
<dbReference type="KEGG" id="haz:A9404_03835"/>
<dbReference type="GO" id="GO:0044780">
    <property type="term" value="P:bacterial-type flagellum assembly"/>
    <property type="evidence" value="ECO:0007669"/>
    <property type="project" value="InterPro"/>
</dbReference>
<dbReference type="InterPro" id="IPR002191">
    <property type="entry name" value="Bac_export_3"/>
</dbReference>
<dbReference type="Pfam" id="PF01313">
    <property type="entry name" value="Bac_export_3"/>
    <property type="match status" value="1"/>
</dbReference>
<dbReference type="AlphaFoldDB" id="A0A191ZFG3"/>
<gene>
    <name evidence="9" type="primary">fliQ</name>
    <name evidence="10" type="ORF">A9404_03835</name>
</gene>
<evidence type="ECO:0000256" key="8">
    <source>
        <dbReference type="ARBA" id="ARBA00023143"/>
    </source>
</evidence>
<dbReference type="PRINTS" id="PR00952">
    <property type="entry name" value="TYPE3IMQPROT"/>
</dbReference>
<dbReference type="PIRSF" id="PIRSF004669">
    <property type="entry name" value="FliQ"/>
    <property type="match status" value="1"/>
</dbReference>
<keyword evidence="5 9" id="KW-0812">Transmembrane</keyword>
<name>A0A191ZFG3_9GAMM</name>
<dbReference type="InterPro" id="IPR006305">
    <property type="entry name" value="FliQ"/>
</dbReference>
<keyword evidence="7 9" id="KW-0472">Membrane</keyword>
<dbReference type="EMBL" id="CP016027">
    <property type="protein sequence ID" value="ANJ66624.1"/>
    <property type="molecule type" value="Genomic_DNA"/>
</dbReference>
<feature type="transmembrane region" description="Helical" evidence="9">
    <location>
        <begin position="51"/>
        <end position="70"/>
    </location>
</feature>
<dbReference type="GO" id="GO:0009306">
    <property type="term" value="P:protein secretion"/>
    <property type="evidence" value="ECO:0007669"/>
    <property type="project" value="InterPro"/>
</dbReference>
<dbReference type="GO" id="GO:0005886">
    <property type="term" value="C:plasma membrane"/>
    <property type="evidence" value="ECO:0007669"/>
    <property type="project" value="UniProtKB-SubCell"/>
</dbReference>